<dbReference type="SUPFAM" id="SSF46548">
    <property type="entry name" value="alpha-helical ferredoxin"/>
    <property type="match status" value="1"/>
</dbReference>
<evidence type="ECO:0000256" key="1">
    <source>
        <dbReference type="ARBA" id="ARBA00022485"/>
    </source>
</evidence>
<proteinExistence type="predicted"/>
<keyword evidence="2" id="KW-0479">Metal-binding</keyword>
<protein>
    <submittedName>
        <fullName evidence="7">4Fe-4S dicluster domain-containing protein</fullName>
    </submittedName>
</protein>
<dbReference type="Proteomes" id="UP001589788">
    <property type="component" value="Unassembled WGS sequence"/>
</dbReference>
<dbReference type="RefSeq" id="WP_377787262.1">
    <property type="nucleotide sequence ID" value="NZ_JBHLYQ010000004.1"/>
</dbReference>
<sequence>MSTSVVDPYLKAPEVAGYADVSFEEKRKLFEEVKQDTRYPDYLYGCYECGVCVAVCPSARFYDFSPRRIAQAAAREDVELLYQQMQEDIWECSQCFSCLRCPRGNNPGGIVTIMREVAVRHGMASAREALEGYSRIIYKIMSTGTQVSPDMLQPDAFPDWGPEVADVSEHLKLWRRALPPETLHTTSTGWDVSDRTLLELYVIWLETGVLDMIREVDEGLHMILEEVMEERLEEEGIER</sequence>
<dbReference type="PANTHER" id="PTHR43255:SF1">
    <property type="entry name" value="IRON-SULFUR-BINDING OXIDOREDUCTASE FADF-RELATED"/>
    <property type="match status" value="1"/>
</dbReference>
<evidence type="ECO:0000313" key="7">
    <source>
        <dbReference type="EMBL" id="MFC0080746.1"/>
    </source>
</evidence>
<evidence type="ECO:0000256" key="2">
    <source>
        <dbReference type="ARBA" id="ARBA00022723"/>
    </source>
</evidence>
<dbReference type="Gene3D" id="1.10.1060.10">
    <property type="entry name" value="Alpha-helical ferredoxin"/>
    <property type="match status" value="1"/>
</dbReference>
<keyword evidence="1" id="KW-0004">4Fe-4S</keyword>
<keyword evidence="8" id="KW-1185">Reference proteome</keyword>
<dbReference type="PANTHER" id="PTHR43255">
    <property type="entry name" value="IRON-SULFUR-BINDING OXIDOREDUCTASE FADF-RELATED-RELATED"/>
    <property type="match status" value="1"/>
</dbReference>
<comment type="caution">
    <text evidence="7">The sequence shown here is derived from an EMBL/GenBank/DDBJ whole genome shotgun (WGS) entry which is preliminary data.</text>
</comment>
<evidence type="ECO:0000256" key="4">
    <source>
        <dbReference type="ARBA" id="ARBA00023004"/>
    </source>
</evidence>
<dbReference type="InterPro" id="IPR017900">
    <property type="entry name" value="4Fe4S_Fe_S_CS"/>
</dbReference>
<keyword evidence="3" id="KW-0560">Oxidoreductase</keyword>
<feature type="domain" description="4Fe-4S ferredoxin-type" evidence="6">
    <location>
        <begin position="36"/>
        <end position="67"/>
    </location>
</feature>
<keyword evidence="5" id="KW-0411">Iron-sulfur</keyword>
<dbReference type="PROSITE" id="PS51379">
    <property type="entry name" value="4FE4S_FER_2"/>
    <property type="match status" value="1"/>
</dbReference>
<evidence type="ECO:0000259" key="6">
    <source>
        <dbReference type="PROSITE" id="PS51379"/>
    </source>
</evidence>
<evidence type="ECO:0000256" key="5">
    <source>
        <dbReference type="ARBA" id="ARBA00023014"/>
    </source>
</evidence>
<dbReference type="InterPro" id="IPR051460">
    <property type="entry name" value="HdrC_iron-sulfur_subunit"/>
</dbReference>
<dbReference type="EMBL" id="JBHLYQ010000004">
    <property type="protein sequence ID" value="MFC0080746.1"/>
    <property type="molecule type" value="Genomic_DNA"/>
</dbReference>
<accession>A0ABV6BZ85</accession>
<keyword evidence="4" id="KW-0408">Iron</keyword>
<organism evidence="7 8">
    <name type="scientific">Aciditerrimonas ferrireducens</name>
    <dbReference type="NCBI Taxonomy" id="667306"/>
    <lineage>
        <taxon>Bacteria</taxon>
        <taxon>Bacillati</taxon>
        <taxon>Actinomycetota</taxon>
        <taxon>Acidimicrobiia</taxon>
        <taxon>Acidimicrobiales</taxon>
        <taxon>Acidimicrobiaceae</taxon>
        <taxon>Aciditerrimonas</taxon>
    </lineage>
</organism>
<dbReference type="InterPro" id="IPR009051">
    <property type="entry name" value="Helical_ferredxn"/>
</dbReference>
<gene>
    <name evidence="7" type="ORF">ACFFRE_01060</name>
</gene>
<dbReference type="Pfam" id="PF13183">
    <property type="entry name" value="Fer4_8"/>
    <property type="match status" value="1"/>
</dbReference>
<reference evidence="7 8" key="1">
    <citation type="submission" date="2024-09" db="EMBL/GenBank/DDBJ databases">
        <authorList>
            <person name="Sun Q."/>
            <person name="Mori K."/>
        </authorList>
    </citation>
    <scope>NUCLEOTIDE SEQUENCE [LARGE SCALE GENOMIC DNA]</scope>
    <source>
        <strain evidence="7 8">JCM 15389</strain>
    </source>
</reference>
<dbReference type="InterPro" id="IPR017896">
    <property type="entry name" value="4Fe4S_Fe-S-bd"/>
</dbReference>
<evidence type="ECO:0000256" key="3">
    <source>
        <dbReference type="ARBA" id="ARBA00023002"/>
    </source>
</evidence>
<name>A0ABV6BZ85_9ACTN</name>
<evidence type="ECO:0000313" key="8">
    <source>
        <dbReference type="Proteomes" id="UP001589788"/>
    </source>
</evidence>
<dbReference type="PROSITE" id="PS00198">
    <property type="entry name" value="4FE4S_FER_1"/>
    <property type="match status" value="1"/>
</dbReference>